<evidence type="ECO:0000313" key="4">
    <source>
        <dbReference type="Proteomes" id="UP000323646"/>
    </source>
</evidence>
<dbReference type="CDD" id="cd02525">
    <property type="entry name" value="Succinoglycan_BP_ExoA"/>
    <property type="match status" value="1"/>
</dbReference>
<reference evidence="3 4" key="1">
    <citation type="submission" date="2019-08" db="EMBL/GenBank/DDBJ databases">
        <title>Selenomonas sp. mPRGC5 and Selenomonas sp. mPRGC8 isolated from ruminal fluid of dairy goat (Capra hircus).</title>
        <authorList>
            <person name="Poothong S."/>
            <person name="Nuengjamnong C."/>
            <person name="Tanasupawat S."/>
        </authorList>
    </citation>
    <scope>NUCLEOTIDE SEQUENCE [LARGE SCALE GENOMIC DNA]</scope>
    <source>
        <strain evidence="4">mPRGC5</strain>
    </source>
</reference>
<evidence type="ECO:0000259" key="2">
    <source>
        <dbReference type="Pfam" id="PF00535"/>
    </source>
</evidence>
<evidence type="ECO:0000313" key="3">
    <source>
        <dbReference type="EMBL" id="TYZ24503.1"/>
    </source>
</evidence>
<keyword evidence="3" id="KW-0808">Transferase</keyword>
<dbReference type="GO" id="GO:0016740">
    <property type="term" value="F:transferase activity"/>
    <property type="evidence" value="ECO:0007669"/>
    <property type="project" value="UniProtKB-KW"/>
</dbReference>
<accession>A0A5D6W877</accession>
<feature type="domain" description="Glycosyltransferase 2-like" evidence="2">
    <location>
        <begin position="19"/>
        <end position="190"/>
    </location>
</feature>
<dbReference type="Pfam" id="PF00535">
    <property type="entry name" value="Glycos_transf_2"/>
    <property type="match status" value="1"/>
</dbReference>
<evidence type="ECO:0000256" key="1">
    <source>
        <dbReference type="SAM" id="Phobius"/>
    </source>
</evidence>
<proteinExistence type="predicted"/>
<comment type="caution">
    <text evidence="3">The sequence shown here is derived from an EMBL/GenBank/DDBJ whole genome shotgun (WGS) entry which is preliminary data.</text>
</comment>
<protein>
    <submittedName>
        <fullName evidence="3">Glycosyltransferase family 2 protein</fullName>
    </submittedName>
</protein>
<dbReference type="Gene3D" id="3.90.550.10">
    <property type="entry name" value="Spore Coat Polysaccharide Biosynthesis Protein SpsA, Chain A"/>
    <property type="match status" value="1"/>
</dbReference>
<gene>
    <name evidence="3" type="ORF">FZ040_00190</name>
</gene>
<dbReference type="InterPro" id="IPR001173">
    <property type="entry name" value="Glyco_trans_2-like"/>
</dbReference>
<dbReference type="OrthoDB" id="9766971at2"/>
<keyword evidence="1" id="KW-0472">Membrane</keyword>
<dbReference type="SUPFAM" id="SSF53448">
    <property type="entry name" value="Nucleotide-diphospho-sugar transferases"/>
    <property type="match status" value="1"/>
</dbReference>
<dbReference type="Proteomes" id="UP000323646">
    <property type="component" value="Unassembled WGS sequence"/>
</dbReference>
<dbReference type="EMBL" id="VTOY01000001">
    <property type="protein sequence ID" value="TYZ24503.1"/>
    <property type="molecule type" value="Genomic_DNA"/>
</dbReference>
<name>A0A5D6W877_9FIRM</name>
<dbReference type="InterPro" id="IPR029044">
    <property type="entry name" value="Nucleotide-diphossugar_trans"/>
</dbReference>
<keyword evidence="1" id="KW-1133">Transmembrane helix</keyword>
<dbReference type="PANTHER" id="PTHR43685:SF2">
    <property type="entry name" value="GLYCOSYLTRANSFERASE 2-LIKE DOMAIN-CONTAINING PROTEIN"/>
    <property type="match status" value="1"/>
</dbReference>
<organism evidence="3 4">
    <name type="scientific">Selenomonas ruminis</name>
    <dbReference type="NCBI Taxonomy" id="2593411"/>
    <lineage>
        <taxon>Bacteria</taxon>
        <taxon>Bacillati</taxon>
        <taxon>Bacillota</taxon>
        <taxon>Negativicutes</taxon>
        <taxon>Selenomonadales</taxon>
        <taxon>Selenomonadaceae</taxon>
        <taxon>Selenomonas</taxon>
    </lineage>
</organism>
<dbReference type="PANTHER" id="PTHR43685">
    <property type="entry name" value="GLYCOSYLTRANSFERASE"/>
    <property type="match status" value="1"/>
</dbReference>
<keyword evidence="1" id="KW-0812">Transmembrane</keyword>
<dbReference type="RefSeq" id="WP_149170137.1">
    <property type="nucleotide sequence ID" value="NZ_VTOY01000001.1"/>
</dbReference>
<dbReference type="InterPro" id="IPR050834">
    <property type="entry name" value="Glycosyltransf_2"/>
</dbReference>
<feature type="transmembrane region" description="Helical" evidence="1">
    <location>
        <begin position="284"/>
        <end position="307"/>
    </location>
</feature>
<dbReference type="AlphaFoldDB" id="A0A5D6W877"/>
<feature type="transmembrane region" description="Helical" evidence="1">
    <location>
        <begin position="314"/>
        <end position="333"/>
    </location>
</feature>
<keyword evidence="4" id="KW-1185">Reference proteome</keyword>
<sequence>MGGLQDNIENIGGCNLRVSICIVALNEERYLPGILEDVLRQTYLHDKTEILLIDSKSTDNTKKIMIDFSIKYQDNYWQIRVLDNAGQRQANGWNVALENYRGEAIIRIDAHAHIPIDFVEKNIECLKRGERVCGGRRPCIAEEDTFSSRLLLSAESAMFGSGISNFRNSEKSGYVKSIFHGCYRREVFDKVGRFDERLGRTEDNDIHQRIRAAGYKIFMDKDIVSYQYVRPTLWKMFKQKFMNGYWIGKTVYINPKCLSAYYFAPLVFIIMLFGSLLVSTLGCVWPLMMLMIAYGSVIILSTFCSVWERKDIRFIAVGLICFMMHICYGWGTLRGLFKL</sequence>
<feature type="transmembrane region" description="Helical" evidence="1">
    <location>
        <begin position="259"/>
        <end position="278"/>
    </location>
</feature>